<evidence type="ECO:0000256" key="2">
    <source>
        <dbReference type="ARBA" id="ARBA00023015"/>
    </source>
</evidence>
<dbReference type="GO" id="GO:0003677">
    <property type="term" value="F:DNA binding"/>
    <property type="evidence" value="ECO:0007669"/>
    <property type="project" value="UniProtKB-UniRule"/>
</dbReference>
<dbReference type="SMART" id="SM01043">
    <property type="entry name" value="BTAD"/>
    <property type="match status" value="1"/>
</dbReference>
<dbReference type="PROSITE" id="PS51755">
    <property type="entry name" value="OMPR_PHOB"/>
    <property type="match status" value="1"/>
</dbReference>
<dbReference type="Pfam" id="PF13560">
    <property type="entry name" value="HTH_31"/>
    <property type="match status" value="1"/>
</dbReference>
<dbReference type="PROSITE" id="PS50005">
    <property type="entry name" value="TPR"/>
    <property type="match status" value="1"/>
</dbReference>
<dbReference type="GO" id="GO:0006355">
    <property type="term" value="P:regulation of DNA-templated transcription"/>
    <property type="evidence" value="ECO:0007669"/>
    <property type="project" value="InterPro"/>
</dbReference>
<gene>
    <name evidence="9" type="ORF">HNR71_005427</name>
    <name evidence="10" type="ORF">HPO96_09010</name>
</gene>
<dbReference type="EMBL" id="JABJRC010000002">
    <property type="protein sequence ID" value="NOL40383.1"/>
    <property type="molecule type" value="Genomic_DNA"/>
</dbReference>
<dbReference type="InterPro" id="IPR027417">
    <property type="entry name" value="P-loop_NTPase"/>
</dbReference>
<dbReference type="Gene3D" id="3.40.50.300">
    <property type="entry name" value="P-loop containing nucleotide triphosphate hydrolases"/>
    <property type="match status" value="1"/>
</dbReference>
<reference evidence="9 12" key="2">
    <citation type="submission" date="2020-08" db="EMBL/GenBank/DDBJ databases">
        <title>Sequencing the genomes of 1000 actinobacteria strains.</title>
        <authorList>
            <person name="Klenk H.-P."/>
        </authorList>
    </citation>
    <scope>NUCLEOTIDE SEQUENCE [LARGE SCALE GENOMIC DNA]</scope>
    <source>
        <strain evidence="9 12">DSM 15626</strain>
    </source>
</reference>
<evidence type="ECO:0000256" key="4">
    <source>
        <dbReference type="ARBA" id="ARBA00023163"/>
    </source>
</evidence>
<dbReference type="PANTHER" id="PTHR35807:SF1">
    <property type="entry name" value="TRANSCRIPTIONAL REGULATOR REDD"/>
    <property type="match status" value="1"/>
</dbReference>
<dbReference type="InterPro" id="IPR036388">
    <property type="entry name" value="WH-like_DNA-bd_sf"/>
</dbReference>
<dbReference type="SUPFAM" id="SSF46894">
    <property type="entry name" value="C-terminal effector domain of the bipartite response regulators"/>
    <property type="match status" value="1"/>
</dbReference>
<keyword evidence="3 6" id="KW-0238">DNA-binding</keyword>
<keyword evidence="4" id="KW-0804">Transcription</keyword>
<feature type="domain" description="OmpR/PhoB-type" evidence="8">
    <location>
        <begin position="68"/>
        <end position="169"/>
    </location>
</feature>
<keyword evidence="5" id="KW-0802">TPR repeat</keyword>
<accession>A0A7Y4NZ23</accession>
<evidence type="ECO:0000313" key="11">
    <source>
        <dbReference type="Proteomes" id="UP000534306"/>
    </source>
</evidence>
<dbReference type="SMART" id="SM00382">
    <property type="entry name" value="AAA"/>
    <property type="match status" value="1"/>
</dbReference>
<evidence type="ECO:0000259" key="8">
    <source>
        <dbReference type="PROSITE" id="PS51755"/>
    </source>
</evidence>
<dbReference type="InterPro" id="IPR011990">
    <property type="entry name" value="TPR-like_helical_dom_sf"/>
</dbReference>
<dbReference type="PROSITE" id="PS50943">
    <property type="entry name" value="HTH_CROC1"/>
    <property type="match status" value="1"/>
</dbReference>
<dbReference type="CDD" id="cd00093">
    <property type="entry name" value="HTH_XRE"/>
    <property type="match status" value="1"/>
</dbReference>
<organism evidence="10 11">
    <name type="scientific">Kribbella sandramycini</name>
    <dbReference type="NCBI Taxonomy" id="60450"/>
    <lineage>
        <taxon>Bacteria</taxon>
        <taxon>Bacillati</taxon>
        <taxon>Actinomycetota</taxon>
        <taxon>Actinomycetes</taxon>
        <taxon>Propionibacteriales</taxon>
        <taxon>Kribbellaceae</taxon>
        <taxon>Kribbella</taxon>
    </lineage>
</organism>
<dbReference type="Proteomes" id="UP000534306">
    <property type="component" value="Unassembled WGS sequence"/>
</dbReference>
<evidence type="ECO:0000313" key="9">
    <source>
        <dbReference type="EMBL" id="MBB6569790.1"/>
    </source>
</evidence>
<dbReference type="PANTHER" id="PTHR35807">
    <property type="entry name" value="TRANSCRIPTIONAL REGULATOR REDD-RELATED"/>
    <property type="match status" value="1"/>
</dbReference>
<dbReference type="SMART" id="SM00862">
    <property type="entry name" value="Trans_reg_C"/>
    <property type="match status" value="1"/>
</dbReference>
<dbReference type="Proteomes" id="UP000553957">
    <property type="component" value="Unassembled WGS sequence"/>
</dbReference>
<dbReference type="InterPro" id="IPR001867">
    <property type="entry name" value="OmpR/PhoB-type_DNA-bd"/>
</dbReference>
<dbReference type="GO" id="GO:0000160">
    <property type="term" value="P:phosphorelay signal transduction system"/>
    <property type="evidence" value="ECO:0007669"/>
    <property type="project" value="InterPro"/>
</dbReference>
<evidence type="ECO:0000256" key="1">
    <source>
        <dbReference type="ARBA" id="ARBA00005820"/>
    </source>
</evidence>
<evidence type="ECO:0000313" key="10">
    <source>
        <dbReference type="EMBL" id="NOL40383.1"/>
    </source>
</evidence>
<dbReference type="SUPFAM" id="SSF47413">
    <property type="entry name" value="lambda repressor-like DNA-binding domains"/>
    <property type="match status" value="1"/>
</dbReference>
<dbReference type="InterPro" id="IPR051677">
    <property type="entry name" value="AfsR-DnrI-RedD_regulator"/>
</dbReference>
<comment type="similarity">
    <text evidence="1">Belongs to the AfsR/DnrI/RedD regulatory family.</text>
</comment>
<dbReference type="SMART" id="SM00028">
    <property type="entry name" value="TPR"/>
    <property type="match status" value="3"/>
</dbReference>
<dbReference type="Gene3D" id="1.10.10.10">
    <property type="entry name" value="Winged helix-like DNA-binding domain superfamily/Winged helix DNA-binding domain"/>
    <property type="match status" value="1"/>
</dbReference>
<dbReference type="Gene3D" id="1.10.260.40">
    <property type="entry name" value="lambda repressor-like DNA-binding domains"/>
    <property type="match status" value="1"/>
</dbReference>
<protein>
    <submittedName>
        <fullName evidence="9">DNA-binding SARP family transcriptional activator/DNA-binding XRE family transcriptional regulator</fullName>
    </submittedName>
    <submittedName>
        <fullName evidence="10">Helix-turn-helix domain-containing protein</fullName>
    </submittedName>
</protein>
<dbReference type="SMART" id="SM00530">
    <property type="entry name" value="HTH_XRE"/>
    <property type="match status" value="1"/>
</dbReference>
<feature type="domain" description="HTH cro/C1-type" evidence="7">
    <location>
        <begin position="7"/>
        <end position="62"/>
    </location>
</feature>
<dbReference type="PRINTS" id="PR00364">
    <property type="entry name" value="DISEASERSIST"/>
</dbReference>
<evidence type="ECO:0000256" key="5">
    <source>
        <dbReference type="PROSITE-ProRule" id="PRU00339"/>
    </source>
</evidence>
<dbReference type="SUPFAM" id="SSF48452">
    <property type="entry name" value="TPR-like"/>
    <property type="match status" value="2"/>
</dbReference>
<feature type="DNA-binding region" description="OmpR/PhoB-type" evidence="6">
    <location>
        <begin position="68"/>
        <end position="169"/>
    </location>
</feature>
<dbReference type="InterPro" id="IPR003593">
    <property type="entry name" value="AAA+_ATPase"/>
</dbReference>
<proteinExistence type="inferred from homology"/>
<evidence type="ECO:0000259" key="7">
    <source>
        <dbReference type="PROSITE" id="PS50943"/>
    </source>
</evidence>
<keyword evidence="11" id="KW-1185">Reference proteome</keyword>
<dbReference type="RefSeq" id="WP_171672871.1">
    <property type="nucleotide sequence ID" value="NZ_BAAAGT010000002.1"/>
</dbReference>
<dbReference type="InterPro" id="IPR016032">
    <property type="entry name" value="Sig_transdc_resp-reg_C-effctor"/>
</dbReference>
<keyword evidence="2" id="KW-0805">Transcription regulation</keyword>
<dbReference type="AlphaFoldDB" id="A0A7Y4NZ23"/>
<name>A0A7Y4NZ23_9ACTN</name>
<feature type="repeat" description="TPR" evidence="5">
    <location>
        <begin position="817"/>
        <end position="850"/>
    </location>
</feature>
<dbReference type="InterPro" id="IPR001387">
    <property type="entry name" value="Cro/C1-type_HTH"/>
</dbReference>
<evidence type="ECO:0000313" key="12">
    <source>
        <dbReference type="Proteomes" id="UP000553957"/>
    </source>
</evidence>
<dbReference type="Gene3D" id="1.25.40.10">
    <property type="entry name" value="Tetratricopeptide repeat domain"/>
    <property type="match status" value="3"/>
</dbReference>
<reference evidence="10 11" key="1">
    <citation type="submission" date="2020-05" db="EMBL/GenBank/DDBJ databases">
        <title>Genome sequence of Kribbella sandramycini ATCC 39419.</title>
        <authorList>
            <person name="Maclea K.S."/>
            <person name="Fair J.L."/>
        </authorList>
    </citation>
    <scope>NUCLEOTIDE SEQUENCE [LARGE SCALE GENOMIC DNA]</scope>
    <source>
        <strain evidence="10 11">ATCC 39419</strain>
    </source>
</reference>
<evidence type="ECO:0000256" key="6">
    <source>
        <dbReference type="PROSITE-ProRule" id="PRU01091"/>
    </source>
</evidence>
<dbReference type="InterPro" id="IPR010982">
    <property type="entry name" value="Lambda_DNA-bd_dom_sf"/>
</dbReference>
<evidence type="ECO:0000256" key="3">
    <source>
        <dbReference type="ARBA" id="ARBA00023125"/>
    </source>
</evidence>
<sequence length="1031" mass="110703">MRFGEQLRTLRARAGLTQRELALRTGLSTAAIRDLEQGRTRSPKAESVEVIAAALGVDATAFREAEQPEEIEPAGTGPVRVAILGPLEVWRGPVRVRVESDQQRALLGRLALSAGSPVGPDELVELLWADAVPANAAELLQTRVARLRRTLEPAGPVIVGDRAGYRLEATPESLDLLGFRALIAAGDPRAAIELWRGETDVEALTHDPRWRALAHEYADTVRAAAVESRAEGDPEAALHRLRDLAARHELDEPLHVELIRTLAAADRQAEALTAYDQIRTALVRELGVDPGERLRAAHLAVLRQESPAVLQTPSAPPDFVGRAAELAQLAAALSGQEAISSRVVLINGIAGVGKTALALTAAHRLRAAYPDGQLYADLRGNDSATAPLKVLGRFLRALGVPSRRISTDESEVAAVLRSELANRRMLIVLDNARDAQQVRSLLPGAGPSDAIVTSRRRLADLDAVAVVDLEPLPQDDAIRLITSTARIGPDQDGVDALAEACARLPLALRIAGSRLATRREWSVADLARRLADSNRRLSELRVGESSVLTSLELGYSDLGTAAQRAFRLCSLHPGDDFSADSTAVLLGTPTAEAEHILEDLLEANMLMQLTKDRYRFHDLLGLYAGRLCAADAEAGAAQARLHTWYAEAVTAAIGLAYPRVVRLSAHPEPARFFSTETAALAWLDAELPSLLAVVHEAPELSWRIVDQLRGYFLMNRHADGWLAAAQAGAAATDDDRVQVAMLINRGQALAEVGRDSEALADCLAAHVLAVAVGWPAAASYVAHQLGWFQLERGVLPEAELWMRRALELVEGEEHVRAIILNGLGVARLYQGELDEAADMFTAALEIEQLLGIRGNLASALRQLGAVDDAAAVLDDVLRGYQERADRRGELSTLDEQARLHSQLGSGDTALTLALRAHELANLLRDRKAQAQTAGAVAQANLTRADFAAAVNWSNRCLAIAAGVYPHLQTQALLVLSAARHGADEPELALDAAEQAAAIAARCGFGLLATAAAASLRHNRERRGFADRVSPY</sequence>
<dbReference type="InterPro" id="IPR005158">
    <property type="entry name" value="BTAD"/>
</dbReference>
<dbReference type="SUPFAM" id="SSF52540">
    <property type="entry name" value="P-loop containing nucleoside triphosphate hydrolases"/>
    <property type="match status" value="1"/>
</dbReference>
<dbReference type="InterPro" id="IPR019734">
    <property type="entry name" value="TPR_rpt"/>
</dbReference>
<comment type="caution">
    <text evidence="10">The sequence shown here is derived from an EMBL/GenBank/DDBJ whole genome shotgun (WGS) entry which is preliminary data.</text>
</comment>
<dbReference type="Pfam" id="PF03704">
    <property type="entry name" value="BTAD"/>
    <property type="match status" value="1"/>
</dbReference>
<dbReference type="EMBL" id="JACHKF010000001">
    <property type="protein sequence ID" value="MBB6569790.1"/>
    <property type="molecule type" value="Genomic_DNA"/>
</dbReference>